<reference evidence="3 4" key="1">
    <citation type="journal article" date="2021" name="bioRxiv">
        <title>The Gossypium anomalum genome as a resource for cotton improvement and evolutionary analysis of hybrid incompatibility.</title>
        <authorList>
            <person name="Grover C.E."/>
            <person name="Yuan D."/>
            <person name="Arick M.A."/>
            <person name="Miller E.R."/>
            <person name="Hu G."/>
            <person name="Peterson D.G."/>
            <person name="Wendel J.F."/>
            <person name="Udall J.A."/>
        </authorList>
    </citation>
    <scope>NUCLEOTIDE SEQUENCE [LARGE SCALE GENOMIC DNA]</scope>
    <source>
        <strain evidence="3">JFW-Udall</strain>
        <tissue evidence="3">Leaf</tissue>
    </source>
</reference>
<gene>
    <name evidence="3" type="ORF">CXB51_001560</name>
</gene>
<dbReference type="InterPro" id="IPR019557">
    <property type="entry name" value="AminoTfrase-like_pln_mobile"/>
</dbReference>
<dbReference type="PANTHER" id="PTHR46033">
    <property type="entry name" value="PROTEIN MAIN-LIKE 2"/>
    <property type="match status" value="1"/>
</dbReference>
<organism evidence="3 4">
    <name type="scientific">Gossypium anomalum</name>
    <dbReference type="NCBI Taxonomy" id="47600"/>
    <lineage>
        <taxon>Eukaryota</taxon>
        <taxon>Viridiplantae</taxon>
        <taxon>Streptophyta</taxon>
        <taxon>Embryophyta</taxon>
        <taxon>Tracheophyta</taxon>
        <taxon>Spermatophyta</taxon>
        <taxon>Magnoliopsida</taxon>
        <taxon>eudicotyledons</taxon>
        <taxon>Gunneridae</taxon>
        <taxon>Pentapetalae</taxon>
        <taxon>rosids</taxon>
        <taxon>malvids</taxon>
        <taxon>Malvales</taxon>
        <taxon>Malvaceae</taxon>
        <taxon>Malvoideae</taxon>
        <taxon>Gossypium</taxon>
    </lineage>
</organism>
<evidence type="ECO:0000313" key="4">
    <source>
        <dbReference type="Proteomes" id="UP000701853"/>
    </source>
</evidence>
<name>A0A8J6DC51_9ROSI</name>
<evidence type="ECO:0000256" key="1">
    <source>
        <dbReference type="SAM" id="MobiDB-lite"/>
    </source>
</evidence>
<dbReference type="InterPro" id="IPR044824">
    <property type="entry name" value="MAIN-like"/>
</dbReference>
<evidence type="ECO:0000313" key="3">
    <source>
        <dbReference type="EMBL" id="KAG8503559.1"/>
    </source>
</evidence>
<dbReference type="EMBL" id="JAHUZN010000001">
    <property type="protein sequence ID" value="KAG8503559.1"/>
    <property type="molecule type" value="Genomic_DNA"/>
</dbReference>
<evidence type="ECO:0000259" key="2">
    <source>
        <dbReference type="Pfam" id="PF10536"/>
    </source>
</evidence>
<dbReference type="OrthoDB" id="1937804at2759"/>
<proteinExistence type="predicted"/>
<comment type="caution">
    <text evidence="3">The sequence shown here is derived from an EMBL/GenBank/DDBJ whole genome shotgun (WGS) entry which is preliminary data.</text>
</comment>
<protein>
    <recommendedName>
        <fullName evidence="2">Aminotransferase-like plant mobile domain-containing protein</fullName>
    </recommendedName>
</protein>
<accession>A0A8J6DC51</accession>
<feature type="compositionally biased region" description="Acidic residues" evidence="1">
    <location>
        <begin position="232"/>
        <end position="252"/>
    </location>
</feature>
<feature type="domain" description="Aminotransferase-like plant mobile" evidence="2">
    <location>
        <begin position="8"/>
        <end position="88"/>
    </location>
</feature>
<dbReference type="Pfam" id="PF10536">
    <property type="entry name" value="PMD"/>
    <property type="match status" value="1"/>
</dbReference>
<sequence>MPYLELAGFRSAALIRMFDLRYDLISALVKHWRLETHTFHLPYRECTVTLEDVALQLGLPIDRSAITGVSAIAEPTAFYYSLLGVLPAMLSPILRAWALYQMSFLASVRHQPYVFPLNRSYTIPIYHLMIEQLAGEGFIWMPYRRPAFAAVIPSSAYIYSHLWCINAPIINFQTVKWYNGDRRPQMDISSDLEPSLEYIQWYSSTGKPYLLGRQSPVVPPHMQRPRAYEPMADIEAEPEPEADLELELELEP</sequence>
<feature type="region of interest" description="Disordered" evidence="1">
    <location>
        <begin position="228"/>
        <end position="252"/>
    </location>
</feature>
<dbReference type="AlphaFoldDB" id="A0A8J6DC51"/>
<dbReference type="GO" id="GO:0010073">
    <property type="term" value="P:meristem maintenance"/>
    <property type="evidence" value="ECO:0007669"/>
    <property type="project" value="InterPro"/>
</dbReference>
<dbReference type="PANTHER" id="PTHR46033:SF8">
    <property type="entry name" value="PROTEIN MAINTENANCE OF MERISTEMS-LIKE"/>
    <property type="match status" value="1"/>
</dbReference>
<keyword evidence="4" id="KW-1185">Reference proteome</keyword>
<dbReference type="Proteomes" id="UP000701853">
    <property type="component" value="Chromosome 1"/>
</dbReference>